<dbReference type="OrthoDB" id="6629392at2759"/>
<organism evidence="3">
    <name type="scientific">Neodiprion lecontei</name>
    <name type="common">Redheaded pine sawfly</name>
    <dbReference type="NCBI Taxonomy" id="441921"/>
    <lineage>
        <taxon>Eukaryota</taxon>
        <taxon>Metazoa</taxon>
        <taxon>Ecdysozoa</taxon>
        <taxon>Arthropoda</taxon>
        <taxon>Hexapoda</taxon>
        <taxon>Insecta</taxon>
        <taxon>Pterygota</taxon>
        <taxon>Neoptera</taxon>
        <taxon>Endopterygota</taxon>
        <taxon>Hymenoptera</taxon>
        <taxon>Tenthredinoidea</taxon>
        <taxon>Diprionidae</taxon>
        <taxon>Diprioninae</taxon>
        <taxon>Neodiprion</taxon>
    </lineage>
</organism>
<feature type="chain" id="PRO_5027120041" evidence="1">
    <location>
        <begin position="21"/>
        <end position="116"/>
    </location>
</feature>
<dbReference type="Proteomes" id="UP000829291">
    <property type="component" value="Chromosome 2"/>
</dbReference>
<gene>
    <name evidence="3" type="primary">LOC107223699</name>
</gene>
<dbReference type="RefSeq" id="XP_015518959.1">
    <property type="nucleotide sequence ID" value="XM_015663473.2"/>
</dbReference>
<dbReference type="GeneID" id="107223699"/>
<protein>
    <submittedName>
        <fullName evidence="3">Uncharacterized protein LOC107223699</fullName>
    </submittedName>
</protein>
<evidence type="ECO:0000256" key="1">
    <source>
        <dbReference type="SAM" id="SignalP"/>
    </source>
</evidence>
<dbReference type="InParanoid" id="A0A6J0BXD3"/>
<evidence type="ECO:0000313" key="2">
    <source>
        <dbReference type="Proteomes" id="UP000829291"/>
    </source>
</evidence>
<feature type="signal peptide" evidence="1">
    <location>
        <begin position="1"/>
        <end position="20"/>
    </location>
</feature>
<name>A0A6J0BXD3_NEOLC</name>
<reference evidence="3" key="1">
    <citation type="submission" date="2025-08" db="UniProtKB">
        <authorList>
            <consortium name="RefSeq"/>
        </authorList>
    </citation>
    <scope>IDENTIFICATION</scope>
    <source>
        <tissue evidence="3">Thorax and Abdomen</tissue>
    </source>
</reference>
<dbReference type="KEGG" id="nlo:107223699"/>
<evidence type="ECO:0000313" key="3">
    <source>
        <dbReference type="RefSeq" id="XP_015518959.1"/>
    </source>
</evidence>
<proteinExistence type="predicted"/>
<dbReference type="AlphaFoldDB" id="A0A6J0BXD3"/>
<keyword evidence="1" id="KW-0732">Signal</keyword>
<keyword evidence="2" id="KW-1185">Reference proteome</keyword>
<accession>A0A6J0BXD3</accession>
<sequence>MANLTLFLMIVICACVFVNAQDSTFGQKQNEGQTFEEVIVSSDLNVRRKSKENRQGKQLLTNIPLATIGKTGSPTVSRLISNDGSRVELQKRNRRSDFTKNRLNLGAAEYLLHSSK</sequence>